<evidence type="ECO:0000256" key="1">
    <source>
        <dbReference type="SAM" id="MobiDB-lite"/>
    </source>
</evidence>
<proteinExistence type="predicted"/>
<accession>A0A2S4HAM2</accession>
<name>A0A2S4HAM2_9GAMM</name>
<dbReference type="Proteomes" id="UP000237222">
    <property type="component" value="Unassembled WGS sequence"/>
</dbReference>
<protein>
    <submittedName>
        <fullName evidence="2">Uncharacterized protein</fullName>
    </submittedName>
</protein>
<comment type="caution">
    <text evidence="2">The sequence shown here is derived from an EMBL/GenBank/DDBJ whole genome shotgun (WGS) entry which is preliminary data.</text>
</comment>
<dbReference type="RefSeq" id="WP_103685995.1">
    <property type="nucleotide sequence ID" value="NZ_PQGG01000044.1"/>
</dbReference>
<organism evidence="2 3">
    <name type="scientific">Zhongshania marina</name>
    <dbReference type="NCBI Taxonomy" id="2304603"/>
    <lineage>
        <taxon>Bacteria</taxon>
        <taxon>Pseudomonadati</taxon>
        <taxon>Pseudomonadota</taxon>
        <taxon>Gammaproteobacteria</taxon>
        <taxon>Cellvibrionales</taxon>
        <taxon>Spongiibacteraceae</taxon>
        <taxon>Zhongshania</taxon>
    </lineage>
</organism>
<sequence length="269" mass="28467">MNEALRLDYLQAMGVDSYVPRFVLEGAAASPLCDLDFPVPEYDDSGSSAADSYDIENEYQSHSAQRDAEQSGSAVVAPLDKGQSRSRIASDLEGLTLGEKPQKRPAAVAGGDAAVQPNPEFSVDLVGTNIGVIFIADTSDKPLNPSEKRLLANIAVAVKVHHKIEAAPAFSSAKFQWPVAKTLCLAQGVEAAKDALLGNVMAHAERQDAQCVVVFGDEIKAYFDHALLSSSGLNVVFSAAPAAMLADGSLKAVLWQQLRQLSLASKDAV</sequence>
<evidence type="ECO:0000313" key="2">
    <source>
        <dbReference type="EMBL" id="POP51028.1"/>
    </source>
</evidence>
<dbReference type="AlphaFoldDB" id="A0A2S4HAM2"/>
<reference evidence="2" key="1">
    <citation type="submission" date="2018-01" db="EMBL/GenBank/DDBJ databases">
        <authorList>
            <person name="Yu X.-D."/>
        </authorList>
    </citation>
    <scope>NUCLEOTIDE SEQUENCE</scope>
    <source>
        <strain evidence="2">ZX-21</strain>
    </source>
</reference>
<evidence type="ECO:0000313" key="3">
    <source>
        <dbReference type="Proteomes" id="UP000237222"/>
    </source>
</evidence>
<dbReference type="EMBL" id="PQGG01000044">
    <property type="protein sequence ID" value="POP51028.1"/>
    <property type="molecule type" value="Genomic_DNA"/>
</dbReference>
<gene>
    <name evidence="2" type="ORF">C0068_18745</name>
</gene>
<dbReference type="OrthoDB" id="5727512at2"/>
<feature type="region of interest" description="Disordered" evidence="1">
    <location>
        <begin position="58"/>
        <end position="83"/>
    </location>
</feature>